<keyword evidence="3" id="KW-0378">Hydrolase</keyword>
<dbReference type="GO" id="GO:0030490">
    <property type="term" value="P:maturation of SSU-rRNA"/>
    <property type="evidence" value="ECO:0007669"/>
    <property type="project" value="TreeGrafter"/>
</dbReference>
<reference evidence="5" key="1">
    <citation type="submission" date="2020-07" db="EMBL/GenBank/DDBJ databases">
        <title>Methanobacterium. sp. MethCan genome.</title>
        <authorList>
            <person name="Postec A."/>
            <person name="Quemeneur M."/>
        </authorList>
    </citation>
    <scope>NUCLEOTIDE SEQUENCE</scope>
    <source>
        <strain evidence="5">MethCAN</strain>
    </source>
</reference>
<dbReference type="CDD" id="cd09876">
    <property type="entry name" value="PIN_Nob1-like"/>
    <property type="match status" value="1"/>
</dbReference>
<organism evidence="5 6">
    <name type="scientific">Methanobacterium alkalithermotolerans</name>
    <dbReference type="NCBI Taxonomy" id="2731220"/>
    <lineage>
        <taxon>Archaea</taxon>
        <taxon>Methanobacteriati</taxon>
        <taxon>Methanobacteriota</taxon>
        <taxon>Methanomada group</taxon>
        <taxon>Methanobacteria</taxon>
        <taxon>Methanobacteriales</taxon>
        <taxon>Methanobacteriaceae</taxon>
        <taxon>Methanobacterium</taxon>
    </lineage>
</organism>
<dbReference type="InterPro" id="IPR033411">
    <property type="entry name" value="Ribonuclease_PIN"/>
</dbReference>
<dbReference type="NCBIfam" id="NF009145">
    <property type="entry name" value="PRK12496.1-2"/>
    <property type="match status" value="1"/>
</dbReference>
<dbReference type="Gene3D" id="3.40.50.1010">
    <property type="entry name" value="5'-nuclease"/>
    <property type="match status" value="1"/>
</dbReference>
<dbReference type="GO" id="GO:0004521">
    <property type="term" value="F:RNA endonuclease activity"/>
    <property type="evidence" value="ECO:0007669"/>
    <property type="project" value="TreeGrafter"/>
</dbReference>
<evidence type="ECO:0000256" key="1">
    <source>
        <dbReference type="ARBA" id="ARBA00022722"/>
    </source>
</evidence>
<dbReference type="Gene3D" id="2.20.28.10">
    <property type="match status" value="1"/>
</dbReference>
<dbReference type="Pfam" id="PF17146">
    <property type="entry name" value="PIN_6"/>
    <property type="match status" value="1"/>
</dbReference>
<dbReference type="KEGG" id="meme:HYG87_08815"/>
<dbReference type="SMART" id="SM00670">
    <property type="entry name" value="PINc"/>
    <property type="match status" value="1"/>
</dbReference>
<dbReference type="InterPro" id="IPR039907">
    <property type="entry name" value="NOB1"/>
</dbReference>
<evidence type="ECO:0000256" key="2">
    <source>
        <dbReference type="ARBA" id="ARBA00022723"/>
    </source>
</evidence>
<feature type="domain" description="PIN" evidence="4">
    <location>
        <begin position="4"/>
        <end position="110"/>
    </location>
</feature>
<keyword evidence="6" id="KW-1185">Reference proteome</keyword>
<dbReference type="GO" id="GO:0016787">
    <property type="term" value="F:hydrolase activity"/>
    <property type="evidence" value="ECO:0007669"/>
    <property type="project" value="UniProtKB-KW"/>
</dbReference>
<dbReference type="Proteomes" id="UP000681041">
    <property type="component" value="Chromosome"/>
</dbReference>
<protein>
    <submittedName>
        <fullName evidence="5">Ribonuclease VapC</fullName>
    </submittedName>
</protein>
<dbReference type="PANTHER" id="PTHR12814">
    <property type="entry name" value="RNA-BINDING PROTEIN NOB1"/>
    <property type="match status" value="1"/>
</dbReference>
<sequence>MFKKNLVLDASAFIGGYVPEKECNFTVSEITDEVKDLKSLMIMERAIKEGNLIIDQPDEEDVLKVESSIKNSGDNLRLSNPDKKILALALSIKKRKGNVNVITDDYSIQNALKILGIPFRSILTPGISEVYNWKKICRGCKKKFSENYLEDECDICGSPIHKKRFKSSKMKKKS</sequence>
<dbReference type="GO" id="GO:0046872">
    <property type="term" value="F:metal ion binding"/>
    <property type="evidence" value="ECO:0007669"/>
    <property type="project" value="UniProtKB-KW"/>
</dbReference>
<gene>
    <name evidence="5" type="ORF">HYG87_08815</name>
</gene>
<evidence type="ECO:0000313" key="6">
    <source>
        <dbReference type="Proteomes" id="UP000681041"/>
    </source>
</evidence>
<evidence type="ECO:0000259" key="4">
    <source>
        <dbReference type="SMART" id="SM00670"/>
    </source>
</evidence>
<dbReference type="PANTHER" id="PTHR12814:SF2">
    <property type="entry name" value="RNA-BINDING PROTEIN NOB1"/>
    <property type="match status" value="1"/>
</dbReference>
<keyword evidence="2" id="KW-0479">Metal-binding</keyword>
<dbReference type="EMBL" id="CP058560">
    <property type="protein sequence ID" value="QUH23854.1"/>
    <property type="molecule type" value="Genomic_DNA"/>
</dbReference>
<dbReference type="GO" id="GO:0030688">
    <property type="term" value="C:preribosome, small subunit precursor"/>
    <property type="evidence" value="ECO:0007669"/>
    <property type="project" value="TreeGrafter"/>
</dbReference>
<accession>A0A8T8K5N7</accession>
<dbReference type="OrthoDB" id="27944at2157"/>
<evidence type="ECO:0000256" key="3">
    <source>
        <dbReference type="ARBA" id="ARBA00022801"/>
    </source>
</evidence>
<dbReference type="AlphaFoldDB" id="A0A8T8K5N7"/>
<dbReference type="InterPro" id="IPR002716">
    <property type="entry name" value="PIN_dom"/>
</dbReference>
<dbReference type="RefSeq" id="WP_211532811.1">
    <property type="nucleotide sequence ID" value="NZ_CP058560.1"/>
</dbReference>
<dbReference type="GeneID" id="64820862"/>
<keyword evidence="1" id="KW-0540">Nuclease</keyword>
<evidence type="ECO:0000313" key="5">
    <source>
        <dbReference type="EMBL" id="QUH23854.1"/>
    </source>
</evidence>
<proteinExistence type="predicted"/>
<name>A0A8T8K5N7_9EURY</name>